<keyword evidence="2" id="KW-0482">Metalloprotease</keyword>
<evidence type="ECO:0000313" key="2">
    <source>
        <dbReference type="EMBL" id="MBL3657861.1"/>
    </source>
</evidence>
<sequence>MKKLIILNLALLSVFFVSITGMAQQRLFTEFSQQRNTIDGKSAQILENVGRKAVGEQVQVLNFNTDALQASQLLINIQGKEFEFVLDELDIRNSDDFSWHGHEKGGVGYMVLVYSKGEMAGNLFVSGRTYSISPFGTGAVTFYEINPASYPPDHPEGAKQKVYDMTGNAGSVKQNAETVIRVLVAYTSSAESGVAGLGYSDITLFLQEAISETNQSFINSNVAHRLKLAVNIEVGYNESSSSERDLDRFISTSDGYMDEIHSYRNYYSADVGVLIINNDDYCGVASGIGSNANSAFCVVHYECVLGYYSFAHEIAHLHGCRHNSEVDPNTSPFAYGHGYISPGNWRTIMAYNNYCNCPRIQYWSNPDISYGGRAMGNSSTSDNARVLDATAPTVSNYRTAVTNLNLAGGASLADNESGEAIATSSITLSSGFNVAYGAVFKATTGVPAAGAAIAENTLMYVQDNVVNADAIGEEFLQVFPNPTTGMVDVKFMNSDDEFQMELFDANGTEIYRMDYSNLESVRINLSNKPSGIYYIQIKDSKGAVHSKRIILE</sequence>
<keyword evidence="2" id="KW-0645">Protease</keyword>
<feature type="domain" description="Secretion system C-terminal sorting" evidence="1">
    <location>
        <begin position="478"/>
        <end position="550"/>
    </location>
</feature>
<dbReference type="Gene3D" id="2.60.120.380">
    <property type="match status" value="1"/>
</dbReference>
<dbReference type="InterPro" id="IPR026444">
    <property type="entry name" value="Secre_tail"/>
</dbReference>
<dbReference type="Proteomes" id="UP000659388">
    <property type="component" value="Unassembled WGS sequence"/>
</dbReference>
<reference evidence="2" key="1">
    <citation type="submission" date="2021-01" db="EMBL/GenBank/DDBJ databases">
        <title>Fulvivirga kasyanovii gen. nov., sp nov., a novel member of the phylum Bacteroidetes isolated from seawater in a mussel farm.</title>
        <authorList>
            <person name="Zhao L.-H."/>
            <person name="Wang Z.-J."/>
        </authorList>
    </citation>
    <scope>NUCLEOTIDE SEQUENCE</scope>
    <source>
        <strain evidence="2">2943</strain>
    </source>
</reference>
<dbReference type="RefSeq" id="WP_202245644.1">
    <property type="nucleotide sequence ID" value="NZ_JAESIY010000009.1"/>
</dbReference>
<name>A0A937F7P2_9BACT</name>
<accession>A0A937F7P2</accession>
<dbReference type="GO" id="GO:0008237">
    <property type="term" value="F:metallopeptidase activity"/>
    <property type="evidence" value="ECO:0007669"/>
    <property type="project" value="UniProtKB-KW"/>
</dbReference>
<dbReference type="EMBL" id="JAESIY010000009">
    <property type="protein sequence ID" value="MBL3657861.1"/>
    <property type="molecule type" value="Genomic_DNA"/>
</dbReference>
<dbReference type="AlphaFoldDB" id="A0A937F7P2"/>
<dbReference type="NCBIfam" id="TIGR04183">
    <property type="entry name" value="Por_Secre_tail"/>
    <property type="match status" value="1"/>
</dbReference>
<evidence type="ECO:0000313" key="3">
    <source>
        <dbReference type="Proteomes" id="UP000659388"/>
    </source>
</evidence>
<dbReference type="Pfam" id="PF13688">
    <property type="entry name" value="Reprolysin_5"/>
    <property type="match status" value="1"/>
</dbReference>
<comment type="caution">
    <text evidence="2">The sequence shown here is derived from an EMBL/GenBank/DDBJ whole genome shotgun (WGS) entry which is preliminary data.</text>
</comment>
<keyword evidence="3" id="KW-1185">Reference proteome</keyword>
<proteinExistence type="predicted"/>
<dbReference type="SUPFAM" id="SSF55486">
    <property type="entry name" value="Metalloproteases ('zincins'), catalytic domain"/>
    <property type="match status" value="1"/>
</dbReference>
<keyword evidence="2" id="KW-0378">Hydrolase</keyword>
<protein>
    <submittedName>
        <fullName evidence="2">Zinc-dependent metalloprotease</fullName>
    </submittedName>
</protein>
<gene>
    <name evidence="2" type="ORF">JL102_17050</name>
</gene>
<organism evidence="2 3">
    <name type="scientific">Fulvivirga sediminis</name>
    <dbReference type="NCBI Taxonomy" id="2803949"/>
    <lineage>
        <taxon>Bacteria</taxon>
        <taxon>Pseudomonadati</taxon>
        <taxon>Bacteroidota</taxon>
        <taxon>Cytophagia</taxon>
        <taxon>Cytophagales</taxon>
        <taxon>Fulvivirgaceae</taxon>
        <taxon>Fulvivirga</taxon>
    </lineage>
</organism>
<dbReference type="Pfam" id="PF18962">
    <property type="entry name" value="Por_Secre_tail"/>
    <property type="match status" value="1"/>
</dbReference>
<evidence type="ECO:0000259" key="1">
    <source>
        <dbReference type="Pfam" id="PF18962"/>
    </source>
</evidence>